<dbReference type="InterPro" id="IPR022791">
    <property type="entry name" value="L-PG_synthase/AglD"/>
</dbReference>
<dbReference type="EMBL" id="BOMG01000040">
    <property type="protein sequence ID" value="GID54362.1"/>
    <property type="molecule type" value="Genomic_DNA"/>
</dbReference>
<dbReference type="InterPro" id="IPR010916">
    <property type="entry name" value="TonB_box_CS"/>
</dbReference>
<feature type="transmembrane region" description="Helical" evidence="6">
    <location>
        <begin position="154"/>
        <end position="173"/>
    </location>
</feature>
<accession>A0ABQ3X7A6</accession>
<feature type="transmembrane region" description="Helical" evidence="6">
    <location>
        <begin position="12"/>
        <end position="29"/>
    </location>
</feature>
<dbReference type="NCBIfam" id="TIGR00374">
    <property type="entry name" value="flippase-like domain"/>
    <property type="match status" value="1"/>
</dbReference>
<evidence type="ECO:0000256" key="5">
    <source>
        <dbReference type="ARBA" id="ARBA00023136"/>
    </source>
</evidence>
<dbReference type="PROSITE" id="PS00430">
    <property type="entry name" value="TONB_DEPENDENT_REC_1"/>
    <property type="match status" value="1"/>
</dbReference>
<feature type="transmembrane region" description="Helical" evidence="6">
    <location>
        <begin position="194"/>
        <end position="219"/>
    </location>
</feature>
<organism evidence="7 8">
    <name type="scientific">Actinoplanes couchii</name>
    <dbReference type="NCBI Taxonomy" id="403638"/>
    <lineage>
        <taxon>Bacteria</taxon>
        <taxon>Bacillati</taxon>
        <taxon>Actinomycetota</taxon>
        <taxon>Actinomycetes</taxon>
        <taxon>Micromonosporales</taxon>
        <taxon>Micromonosporaceae</taxon>
        <taxon>Actinoplanes</taxon>
    </lineage>
</organism>
<keyword evidence="2" id="KW-1003">Cell membrane</keyword>
<dbReference type="RefSeq" id="WP_203795471.1">
    <property type="nucleotide sequence ID" value="NZ_BAAAQE010000035.1"/>
</dbReference>
<comment type="caution">
    <text evidence="7">The sequence shown here is derived from an EMBL/GenBank/DDBJ whole genome shotgun (WGS) entry which is preliminary data.</text>
</comment>
<evidence type="ECO:0000256" key="2">
    <source>
        <dbReference type="ARBA" id="ARBA00022475"/>
    </source>
</evidence>
<dbReference type="PANTHER" id="PTHR39087">
    <property type="entry name" value="UPF0104 MEMBRANE PROTEIN MJ1595"/>
    <property type="match status" value="1"/>
</dbReference>
<feature type="transmembrane region" description="Helical" evidence="6">
    <location>
        <begin position="267"/>
        <end position="287"/>
    </location>
</feature>
<comment type="subcellular location">
    <subcellularLocation>
        <location evidence="1">Cell membrane</location>
        <topology evidence="1">Multi-pass membrane protein</topology>
    </subcellularLocation>
</comment>
<reference evidence="7 8" key="1">
    <citation type="submission" date="2021-01" db="EMBL/GenBank/DDBJ databases">
        <title>Whole genome shotgun sequence of Actinoplanes couchii NBRC 106145.</title>
        <authorList>
            <person name="Komaki H."/>
            <person name="Tamura T."/>
        </authorList>
    </citation>
    <scope>NUCLEOTIDE SEQUENCE [LARGE SCALE GENOMIC DNA]</scope>
    <source>
        <strain evidence="7 8">NBRC 106145</strain>
    </source>
</reference>
<sequence>MTTTAVKGGRATLRAVLVLLLLVVAAIAVRDRLPDLGETVVVLGEVDGWWATAAVIAALASQLAFAEQQRQLLAGAGVAVPVKRVLAMTLGRSAMSMTLPAGSAVSAAFAYRVYRHHGAATSVAVRVTAVSGVLSLAGLGLLYLAGWLLSTPAAWSWAALGAATLGLLAILFWDKSVMARHAIGRAEGRALAAAVINWALDMFCLVAAAAACGVTLGWWQLALVYLAVQVVRQIPLTPGGLGLIEASMLTGLVTAGMPESTAAAVVLLYRLVSFWMILPLGLTGWMATRRT</sequence>
<dbReference type="PANTHER" id="PTHR39087:SF2">
    <property type="entry name" value="UPF0104 MEMBRANE PROTEIN MJ1595"/>
    <property type="match status" value="1"/>
</dbReference>
<dbReference type="Pfam" id="PF03706">
    <property type="entry name" value="LPG_synthase_TM"/>
    <property type="match status" value="1"/>
</dbReference>
<gene>
    <name evidence="7" type="ORF">Aco03nite_027660</name>
</gene>
<evidence type="ECO:0008006" key="9">
    <source>
        <dbReference type="Google" id="ProtNLM"/>
    </source>
</evidence>
<protein>
    <recommendedName>
        <fullName evidence="9">Integral membrane protein-like protein</fullName>
    </recommendedName>
</protein>
<evidence type="ECO:0000256" key="3">
    <source>
        <dbReference type="ARBA" id="ARBA00022692"/>
    </source>
</evidence>
<evidence type="ECO:0000256" key="4">
    <source>
        <dbReference type="ARBA" id="ARBA00022989"/>
    </source>
</evidence>
<evidence type="ECO:0000256" key="6">
    <source>
        <dbReference type="SAM" id="Phobius"/>
    </source>
</evidence>
<name>A0ABQ3X7A6_9ACTN</name>
<evidence type="ECO:0000313" key="7">
    <source>
        <dbReference type="EMBL" id="GID54362.1"/>
    </source>
</evidence>
<feature type="transmembrane region" description="Helical" evidence="6">
    <location>
        <begin position="123"/>
        <end position="148"/>
    </location>
</feature>
<keyword evidence="5 6" id="KW-0472">Membrane</keyword>
<keyword evidence="3 6" id="KW-0812">Transmembrane</keyword>
<evidence type="ECO:0000256" key="1">
    <source>
        <dbReference type="ARBA" id="ARBA00004651"/>
    </source>
</evidence>
<evidence type="ECO:0000313" key="8">
    <source>
        <dbReference type="Proteomes" id="UP000612282"/>
    </source>
</evidence>
<feature type="transmembrane region" description="Helical" evidence="6">
    <location>
        <begin position="49"/>
        <end position="65"/>
    </location>
</feature>
<dbReference type="Proteomes" id="UP000612282">
    <property type="component" value="Unassembled WGS sequence"/>
</dbReference>
<keyword evidence="4 6" id="KW-1133">Transmembrane helix</keyword>
<proteinExistence type="predicted"/>
<keyword evidence="8" id="KW-1185">Reference proteome</keyword>